<name>A0AA46AGA0_9BACL</name>
<sequence>MASAEKKKWYACDEHVDIALDEIVDMYEHAPLMELMDDEPNDQATCFWCGQTPRYVLQIANQEETAEEDA</sequence>
<dbReference type="RefSeq" id="WP_284724453.1">
    <property type="nucleotide sequence ID" value="NZ_FXTU01000005.1"/>
</dbReference>
<evidence type="ECO:0000313" key="1">
    <source>
        <dbReference type="EMBL" id="SMP25783.1"/>
    </source>
</evidence>
<dbReference type="AlphaFoldDB" id="A0AA46AGA0"/>
<accession>A0AA46AGA0</accession>
<dbReference type="Proteomes" id="UP001157946">
    <property type="component" value="Unassembled WGS sequence"/>
</dbReference>
<dbReference type="NCBIfam" id="TIGR04129">
    <property type="entry name" value="CxxH_BA5709"/>
    <property type="match status" value="1"/>
</dbReference>
<organism evidence="1 2">
    <name type="scientific">Laceyella tengchongensis</name>
    <dbReference type="NCBI Taxonomy" id="574699"/>
    <lineage>
        <taxon>Bacteria</taxon>
        <taxon>Bacillati</taxon>
        <taxon>Bacillota</taxon>
        <taxon>Bacilli</taxon>
        <taxon>Bacillales</taxon>
        <taxon>Thermoactinomycetaceae</taxon>
        <taxon>Laceyella</taxon>
    </lineage>
</organism>
<reference evidence="1" key="1">
    <citation type="submission" date="2017-05" db="EMBL/GenBank/DDBJ databases">
        <authorList>
            <person name="Varghese N."/>
            <person name="Submissions S."/>
        </authorList>
    </citation>
    <scope>NUCLEOTIDE SEQUENCE</scope>
    <source>
        <strain evidence="1">DSM 45262</strain>
    </source>
</reference>
<gene>
    <name evidence="1" type="ORF">SAMN06265361_10579</name>
</gene>
<dbReference type="Pfam" id="PF14116">
    <property type="entry name" value="YyzF"/>
    <property type="match status" value="1"/>
</dbReference>
<dbReference type="InterPro" id="IPR025626">
    <property type="entry name" value="YyzF"/>
</dbReference>
<proteinExistence type="predicted"/>
<keyword evidence="2" id="KW-1185">Reference proteome</keyword>
<evidence type="ECO:0000313" key="2">
    <source>
        <dbReference type="Proteomes" id="UP001157946"/>
    </source>
</evidence>
<protein>
    <submittedName>
        <fullName evidence="1">CxxH/CxxC protein, BA_5709 family</fullName>
    </submittedName>
</protein>
<comment type="caution">
    <text evidence="1">The sequence shown here is derived from an EMBL/GenBank/DDBJ whole genome shotgun (WGS) entry which is preliminary data.</text>
</comment>
<dbReference type="EMBL" id="FXTU01000005">
    <property type="protein sequence ID" value="SMP25783.1"/>
    <property type="molecule type" value="Genomic_DNA"/>
</dbReference>